<keyword evidence="3" id="KW-1185">Reference proteome</keyword>
<accession>A0A4S1XC60</accession>
<dbReference type="RefSeq" id="WP_135963912.1">
    <property type="nucleotide sequence ID" value="NZ_SRXT01000004.1"/>
</dbReference>
<feature type="compositionally biased region" description="Polar residues" evidence="1">
    <location>
        <begin position="1"/>
        <end position="17"/>
    </location>
</feature>
<evidence type="ECO:0000313" key="2">
    <source>
        <dbReference type="EMBL" id="TGX53405.1"/>
    </source>
</evidence>
<protein>
    <submittedName>
        <fullName evidence="2">Uncharacterized protein</fullName>
    </submittedName>
</protein>
<evidence type="ECO:0000256" key="1">
    <source>
        <dbReference type="SAM" id="MobiDB-lite"/>
    </source>
</evidence>
<evidence type="ECO:0000313" key="3">
    <source>
        <dbReference type="Proteomes" id="UP000306147"/>
    </source>
</evidence>
<reference evidence="2 3" key="1">
    <citation type="submission" date="2019-04" db="EMBL/GenBank/DDBJ databases">
        <title>Sphingomonas psychrotolerans sp. nov., isolated from soil in the Tianshan Mountains, Xinjiang, China.</title>
        <authorList>
            <person name="Luo Y."/>
            <person name="Sheng H."/>
        </authorList>
    </citation>
    <scope>NUCLEOTIDE SEQUENCE [LARGE SCALE GENOMIC DNA]</scope>
    <source>
        <strain evidence="2 3">ZFGT-11</strain>
    </source>
</reference>
<gene>
    <name evidence="2" type="ORF">E5A73_11200</name>
</gene>
<feature type="region of interest" description="Disordered" evidence="1">
    <location>
        <begin position="1"/>
        <end position="38"/>
    </location>
</feature>
<feature type="compositionally biased region" description="Basic and acidic residues" evidence="1">
    <location>
        <begin position="18"/>
        <end position="36"/>
    </location>
</feature>
<comment type="caution">
    <text evidence="2">The sequence shown here is derived from an EMBL/GenBank/DDBJ whole genome shotgun (WGS) entry which is preliminary data.</text>
</comment>
<dbReference type="Proteomes" id="UP000306147">
    <property type="component" value="Unassembled WGS sequence"/>
</dbReference>
<dbReference type="AlphaFoldDB" id="A0A4S1XC60"/>
<proteinExistence type="predicted"/>
<dbReference type="EMBL" id="SRXT01000004">
    <property type="protein sequence ID" value="TGX53405.1"/>
    <property type="molecule type" value="Genomic_DNA"/>
</dbReference>
<organism evidence="2 3">
    <name type="scientific">Sphingomonas gei</name>
    <dbReference type="NCBI Taxonomy" id="1395960"/>
    <lineage>
        <taxon>Bacteria</taxon>
        <taxon>Pseudomonadati</taxon>
        <taxon>Pseudomonadota</taxon>
        <taxon>Alphaproteobacteria</taxon>
        <taxon>Sphingomonadales</taxon>
        <taxon>Sphingomonadaceae</taxon>
        <taxon>Sphingomonas</taxon>
    </lineage>
</organism>
<name>A0A4S1XC60_9SPHN</name>
<sequence>MLSLGQWSGNMSGNNNSRDLEYYRRRERQERDHAARAENTVAQQVHLELAERYSSLLQNTATNAMAAGA</sequence>